<dbReference type="InterPro" id="IPR050411">
    <property type="entry name" value="AlphaKG_dependent_hydroxylases"/>
</dbReference>
<reference evidence="6 7" key="1">
    <citation type="submission" date="2019-07" db="EMBL/GenBank/DDBJ databases">
        <title>Qingshengfaniella alkalisoli gen. nov., sp. nov., isolated from saline soil.</title>
        <authorList>
            <person name="Xu L."/>
            <person name="Huang X.-X."/>
            <person name="Sun J.-Q."/>
        </authorList>
    </citation>
    <scope>NUCLEOTIDE SEQUENCE [LARGE SCALE GENOMIC DNA]</scope>
    <source>
        <strain evidence="6 7">DSM 27279</strain>
    </source>
</reference>
<keyword evidence="3" id="KW-0045">Antibiotic biosynthesis</keyword>
<dbReference type="InterPro" id="IPR003819">
    <property type="entry name" value="TauD/TfdA-like"/>
</dbReference>
<dbReference type="OrthoDB" id="753054at2"/>
<gene>
    <name evidence="6" type="ORF">FOZ76_06440</name>
</gene>
<evidence type="ECO:0000313" key="6">
    <source>
        <dbReference type="EMBL" id="TSH97357.1"/>
    </source>
</evidence>
<dbReference type="RefSeq" id="WP_143947312.1">
    <property type="nucleotide sequence ID" value="NZ_BAABMB010000001.1"/>
</dbReference>
<dbReference type="Gene3D" id="3.60.130.10">
    <property type="entry name" value="Clavaminate synthase-like"/>
    <property type="match status" value="1"/>
</dbReference>
<evidence type="ECO:0000256" key="1">
    <source>
        <dbReference type="ARBA" id="ARBA00001954"/>
    </source>
</evidence>
<protein>
    <submittedName>
        <fullName evidence="6">TauD/TfdA family dioxygenase</fullName>
    </submittedName>
</protein>
<dbReference type="Pfam" id="PF02668">
    <property type="entry name" value="TauD"/>
    <property type="match status" value="1"/>
</dbReference>
<evidence type="ECO:0000313" key="7">
    <source>
        <dbReference type="Proteomes" id="UP000318405"/>
    </source>
</evidence>
<sequence>MNATTAPQTRPDAPAPWTAREAQADRGWVRRLSPAARADLGTATRHARATGKPLLQLRQADYPLADATRAELRQAFDATQGRWGMCLLKGLPVREWDEADTRLALWGIGLHNGVPRPQNRASEVLNDVRDEGGSYRVTNGRGYNTNQQLDFHIDFCDVVALLCRRTARQGGDSLVASSLAIVETMRRLHPQQAQALEEPIPFSWQGGQAPGDAPLYLSPMLGRADDGTPAFRTNRKNIVAAQRDFPDAPRLTPAQQAAVETVDRLAASPELCFSMQLEEGDLQLLNNYVLIHSRTAFEDHAEADEKRHLLRLWLALPQAQALPASWADAFKDVRAGAVRGGLRGQNITPAFLALEQAQAQAFGMHERYATEQS</sequence>
<dbReference type="EMBL" id="VLTJ01000010">
    <property type="protein sequence ID" value="TSH97357.1"/>
    <property type="molecule type" value="Genomic_DNA"/>
</dbReference>
<dbReference type="GO" id="GO:0017000">
    <property type="term" value="P:antibiotic biosynthetic process"/>
    <property type="evidence" value="ECO:0007669"/>
    <property type="project" value="UniProtKB-KW"/>
</dbReference>
<feature type="domain" description="TauD/TfdA-like" evidence="5">
    <location>
        <begin position="62"/>
        <end position="313"/>
    </location>
</feature>
<dbReference type="SUPFAM" id="SSF51197">
    <property type="entry name" value="Clavaminate synthase-like"/>
    <property type="match status" value="1"/>
</dbReference>
<organism evidence="6 7">
    <name type="scientific">Verticiella sediminum</name>
    <dbReference type="NCBI Taxonomy" id="1247510"/>
    <lineage>
        <taxon>Bacteria</taxon>
        <taxon>Pseudomonadati</taxon>
        <taxon>Pseudomonadota</taxon>
        <taxon>Betaproteobacteria</taxon>
        <taxon>Burkholderiales</taxon>
        <taxon>Alcaligenaceae</taxon>
        <taxon>Verticiella</taxon>
    </lineage>
</organism>
<name>A0A556AWP9_9BURK</name>
<dbReference type="PANTHER" id="PTHR10696:SF56">
    <property type="entry name" value="TAUD_TFDA-LIKE DOMAIN-CONTAINING PROTEIN"/>
    <property type="match status" value="1"/>
</dbReference>
<evidence type="ECO:0000256" key="2">
    <source>
        <dbReference type="ARBA" id="ARBA00023002"/>
    </source>
</evidence>
<dbReference type="PANTHER" id="PTHR10696">
    <property type="entry name" value="GAMMA-BUTYROBETAINE HYDROXYLASE-RELATED"/>
    <property type="match status" value="1"/>
</dbReference>
<evidence type="ECO:0000256" key="3">
    <source>
        <dbReference type="ARBA" id="ARBA00023194"/>
    </source>
</evidence>
<dbReference type="AlphaFoldDB" id="A0A556AWP9"/>
<dbReference type="Proteomes" id="UP000318405">
    <property type="component" value="Unassembled WGS sequence"/>
</dbReference>
<proteinExistence type="predicted"/>
<keyword evidence="2" id="KW-0560">Oxidoreductase</keyword>
<comment type="caution">
    <text evidence="6">The sequence shown here is derived from an EMBL/GenBank/DDBJ whole genome shotgun (WGS) entry which is preliminary data.</text>
</comment>
<keyword evidence="6" id="KW-0223">Dioxygenase</keyword>
<feature type="region of interest" description="Disordered" evidence="4">
    <location>
        <begin position="1"/>
        <end position="24"/>
    </location>
</feature>
<evidence type="ECO:0000256" key="4">
    <source>
        <dbReference type="SAM" id="MobiDB-lite"/>
    </source>
</evidence>
<dbReference type="InterPro" id="IPR042098">
    <property type="entry name" value="TauD-like_sf"/>
</dbReference>
<dbReference type="GO" id="GO:0016706">
    <property type="term" value="F:2-oxoglutarate-dependent dioxygenase activity"/>
    <property type="evidence" value="ECO:0007669"/>
    <property type="project" value="UniProtKB-ARBA"/>
</dbReference>
<comment type="cofactor">
    <cofactor evidence="1">
        <name>Fe(2+)</name>
        <dbReference type="ChEBI" id="CHEBI:29033"/>
    </cofactor>
</comment>
<accession>A0A556AWP9</accession>
<evidence type="ECO:0000259" key="5">
    <source>
        <dbReference type="Pfam" id="PF02668"/>
    </source>
</evidence>
<keyword evidence="7" id="KW-1185">Reference proteome</keyword>